<reference evidence="3 4" key="1">
    <citation type="submission" date="2020-04" db="EMBL/GenBank/DDBJ databases">
        <authorList>
            <person name="Basu S."/>
            <person name="Maruthanayagam V."/>
            <person name="Chakraborty S."/>
            <person name="Pramanik A."/>
            <person name="Mukherjee J."/>
            <person name="Brink B."/>
        </authorList>
    </citation>
    <scope>NUCLEOTIDE SEQUENCE [LARGE SCALE GENOMIC DNA]</scope>
    <source>
        <strain evidence="3 4">AP17</strain>
    </source>
</reference>
<name>A0A6H1TWU6_9CYAN</name>
<keyword evidence="4" id="KW-1185">Reference proteome</keyword>
<evidence type="ECO:0000259" key="2">
    <source>
        <dbReference type="Pfam" id="PF12770"/>
    </source>
</evidence>
<keyword evidence="1" id="KW-0472">Membrane</keyword>
<dbReference type="EMBL" id="CP051167">
    <property type="protein sequence ID" value="QIZ71072.1"/>
    <property type="molecule type" value="Genomic_DNA"/>
</dbReference>
<dbReference type="InterPro" id="IPR024983">
    <property type="entry name" value="CHAT_dom"/>
</dbReference>
<evidence type="ECO:0000256" key="1">
    <source>
        <dbReference type="SAM" id="Phobius"/>
    </source>
</evidence>
<keyword evidence="1" id="KW-1133">Transmembrane helix</keyword>
<protein>
    <submittedName>
        <fullName evidence="3">CHAT domain-containing protein</fullName>
    </submittedName>
</protein>
<dbReference type="Pfam" id="PF12770">
    <property type="entry name" value="CHAT"/>
    <property type="match status" value="1"/>
</dbReference>
<evidence type="ECO:0000313" key="3">
    <source>
        <dbReference type="EMBL" id="QIZ71072.1"/>
    </source>
</evidence>
<evidence type="ECO:0000313" key="4">
    <source>
        <dbReference type="Proteomes" id="UP000500857"/>
    </source>
</evidence>
<accession>A0A6H1TWU6</accession>
<dbReference type="AlphaFoldDB" id="A0A6H1TWU6"/>
<proteinExistence type="predicted"/>
<keyword evidence="1" id="KW-0812">Transmembrane</keyword>
<feature type="transmembrane region" description="Helical" evidence="1">
    <location>
        <begin position="33"/>
        <end position="52"/>
    </location>
</feature>
<dbReference type="KEGG" id="oxy:HCG48_11235"/>
<gene>
    <name evidence="3" type="ORF">HCG48_11235</name>
</gene>
<organism evidence="3 4">
    <name type="scientific">Oxynema aestuarii AP17</name>
    <dbReference type="NCBI Taxonomy" id="2064643"/>
    <lineage>
        <taxon>Bacteria</taxon>
        <taxon>Bacillati</taxon>
        <taxon>Cyanobacteriota</taxon>
        <taxon>Cyanophyceae</taxon>
        <taxon>Oscillatoriophycideae</taxon>
        <taxon>Oscillatoriales</taxon>
        <taxon>Oscillatoriaceae</taxon>
        <taxon>Oxynema</taxon>
        <taxon>Oxynema aestuarii</taxon>
    </lineage>
</organism>
<dbReference type="RefSeq" id="WP_168569227.1">
    <property type="nucleotide sequence ID" value="NZ_CP051167.1"/>
</dbReference>
<sequence length="478" mass="53176">MLLTVFGRLALGCQCWLVRRSLAIETVKLPIGRIVLWGFLLVVSWAIVAIPAGSGDRPQPFSCVGTEVTTIAPEATLPWDDSSSYLYRKLLDRLLPAGDREGELYRLDTQEAAKILRAIAAIHGVENPNSEETTCDRLSARRRKSLEQIDPEAVTLYPIVLADRLEVVVGFPDGQFGHYTIAVCARELSDLATQMRQSLRRTSFANERLPLAQQFYRWLVEPIATELDRYTIATLVFVLDGPLWNLPIAALHDGTGYLVEKYAIALAPLLRVVEPRSQPLEDFEALVGGLSQSRAGFAPLPGVERELHAIAALRPTRLLLDERFTREQLVSSLQERPFEIVHLATHGQFSSDPQQTFILTWDGPVNLNEFERLLRSGTARSIELLVLSACQTAQGDKRAALGLAGIAVRSGARSTLASLWPVQDASSAQLMMSFYHELMRSGVGKAQALRRAQLSLLQQPQYKHPFYWAAFVLVGLWI</sequence>
<feature type="domain" description="CHAT" evidence="2">
    <location>
        <begin position="210"/>
        <end position="475"/>
    </location>
</feature>
<dbReference type="Proteomes" id="UP000500857">
    <property type="component" value="Chromosome"/>
</dbReference>